<feature type="compositionally biased region" description="Low complexity" evidence="1">
    <location>
        <begin position="63"/>
        <end position="77"/>
    </location>
</feature>
<reference evidence="2 3" key="1">
    <citation type="journal article" date="2019" name="Int. J. Syst. Evol. Microbiol.">
        <title>The Global Catalogue of Microorganisms (GCM) 10K type strain sequencing project: providing services to taxonomists for standard genome sequencing and annotation.</title>
        <authorList>
            <consortium name="The Broad Institute Genomics Platform"/>
            <consortium name="The Broad Institute Genome Sequencing Center for Infectious Disease"/>
            <person name="Wu L."/>
            <person name="Ma J."/>
        </authorList>
    </citation>
    <scope>NUCLEOTIDE SEQUENCE [LARGE SCALE GENOMIC DNA]</scope>
    <source>
        <strain evidence="2 3">GX26</strain>
    </source>
</reference>
<dbReference type="EMBL" id="JBHSXN010000002">
    <property type="protein sequence ID" value="MFC6953233.1"/>
    <property type="molecule type" value="Genomic_DNA"/>
</dbReference>
<accession>A0ABD5VFF9</accession>
<evidence type="ECO:0000313" key="3">
    <source>
        <dbReference type="Proteomes" id="UP001596395"/>
    </source>
</evidence>
<keyword evidence="3" id="KW-1185">Reference proteome</keyword>
<evidence type="ECO:0000313" key="2">
    <source>
        <dbReference type="EMBL" id="MFC6953233.1"/>
    </source>
</evidence>
<feature type="region of interest" description="Disordered" evidence="1">
    <location>
        <begin position="23"/>
        <end position="77"/>
    </location>
</feature>
<dbReference type="AlphaFoldDB" id="A0ABD5VFF9"/>
<protein>
    <submittedName>
        <fullName evidence="2">Uncharacterized protein</fullName>
    </submittedName>
</protein>
<proteinExistence type="predicted"/>
<dbReference type="Proteomes" id="UP001596395">
    <property type="component" value="Unassembled WGS sequence"/>
</dbReference>
<sequence>MDHAATRRRLLATLGVVGLAGCLTGTEDADDGDGEDGTDETDGGGDATGSEPSTADETDGEGEPATTASETTTGTDGALDLREANVTGVELESQGDGRVRFSVTLYHDDEGEEGYANWWTVETRDGEELGRRELLHAHGTREFTRSETVSVPIDVECVVVRGHDETHGYGGQAALVSVSTGATRFVRQGSERSSFADVECP</sequence>
<organism evidence="2 3">
    <name type="scientific">Halorubellus litoreus</name>
    <dbReference type="NCBI Taxonomy" id="755308"/>
    <lineage>
        <taxon>Archaea</taxon>
        <taxon>Methanobacteriati</taxon>
        <taxon>Methanobacteriota</taxon>
        <taxon>Stenosarchaea group</taxon>
        <taxon>Halobacteria</taxon>
        <taxon>Halobacteriales</taxon>
        <taxon>Halorubellaceae</taxon>
        <taxon>Halorubellus</taxon>
    </lineage>
</organism>
<dbReference type="RefSeq" id="WP_336350196.1">
    <property type="nucleotide sequence ID" value="NZ_JAZAQL010000002.1"/>
</dbReference>
<feature type="compositionally biased region" description="Acidic residues" evidence="1">
    <location>
        <begin position="27"/>
        <end position="43"/>
    </location>
</feature>
<comment type="caution">
    <text evidence="2">The sequence shown here is derived from an EMBL/GenBank/DDBJ whole genome shotgun (WGS) entry which is preliminary data.</text>
</comment>
<gene>
    <name evidence="2" type="ORF">ACFQGB_10195</name>
</gene>
<name>A0ABD5VFF9_9EURY</name>
<evidence type="ECO:0000256" key="1">
    <source>
        <dbReference type="SAM" id="MobiDB-lite"/>
    </source>
</evidence>
<dbReference type="PROSITE" id="PS51257">
    <property type="entry name" value="PROKAR_LIPOPROTEIN"/>
    <property type="match status" value="1"/>
</dbReference>